<dbReference type="EMBL" id="GGFJ01014761">
    <property type="protein sequence ID" value="MBW63902.1"/>
    <property type="molecule type" value="Transcribed_RNA"/>
</dbReference>
<sequence length="68" mass="7889">MVHSYFLFFFLHLSRGQPASTVRPTVWTVCFHFRLPDTDRLTRPSCCISVCLSVRDATAIRLTDLERT</sequence>
<organism evidence="2">
    <name type="scientific">Anopheles marajoara</name>
    <dbReference type="NCBI Taxonomy" id="58244"/>
    <lineage>
        <taxon>Eukaryota</taxon>
        <taxon>Metazoa</taxon>
        <taxon>Ecdysozoa</taxon>
        <taxon>Arthropoda</taxon>
        <taxon>Hexapoda</taxon>
        <taxon>Insecta</taxon>
        <taxon>Pterygota</taxon>
        <taxon>Neoptera</taxon>
        <taxon>Endopterygota</taxon>
        <taxon>Diptera</taxon>
        <taxon>Nematocera</taxon>
        <taxon>Culicoidea</taxon>
        <taxon>Culicidae</taxon>
        <taxon>Anophelinae</taxon>
        <taxon>Anopheles</taxon>
    </lineage>
</organism>
<accession>A0A2M4CEZ6</accession>
<name>A0A2M4CEZ6_9DIPT</name>
<protein>
    <submittedName>
        <fullName evidence="2">Putative secreted protein</fullName>
    </submittedName>
</protein>
<evidence type="ECO:0000313" key="2">
    <source>
        <dbReference type="EMBL" id="MBW63902.1"/>
    </source>
</evidence>
<reference evidence="2" key="1">
    <citation type="submission" date="2018-01" db="EMBL/GenBank/DDBJ databases">
        <title>An insight into the sialome of Amazonian anophelines.</title>
        <authorList>
            <person name="Ribeiro J.M."/>
            <person name="Scarpassa V."/>
            <person name="Calvo E."/>
        </authorList>
    </citation>
    <scope>NUCLEOTIDE SEQUENCE</scope>
    <source>
        <tissue evidence="2">Salivary glands</tissue>
    </source>
</reference>
<feature type="signal peptide" evidence="1">
    <location>
        <begin position="1"/>
        <end position="16"/>
    </location>
</feature>
<feature type="chain" id="PRO_5014669597" evidence="1">
    <location>
        <begin position="17"/>
        <end position="68"/>
    </location>
</feature>
<keyword evidence="1" id="KW-0732">Signal</keyword>
<proteinExistence type="predicted"/>
<evidence type="ECO:0000256" key="1">
    <source>
        <dbReference type="SAM" id="SignalP"/>
    </source>
</evidence>
<dbReference type="AlphaFoldDB" id="A0A2M4CEZ6"/>